<evidence type="ECO:0000313" key="3">
    <source>
        <dbReference type="EMBL" id="CAG5183305.1"/>
    </source>
</evidence>
<dbReference type="OrthoDB" id="5428259at2759"/>
<dbReference type="Proteomes" id="UP000676310">
    <property type="component" value="Unassembled WGS sequence"/>
</dbReference>
<name>A0A8J2I4J4_9PLEO</name>
<reference evidence="2" key="1">
    <citation type="submission" date="2021-05" db="EMBL/GenBank/DDBJ databases">
        <authorList>
            <person name="Stam R."/>
        </authorList>
    </citation>
    <scope>NUCLEOTIDE SEQUENCE</scope>
    <source>
        <strain evidence="2">CS162</strain>
    </source>
</reference>
<organism evidence="2 4">
    <name type="scientific">Alternaria atra</name>
    <dbReference type="NCBI Taxonomy" id="119953"/>
    <lineage>
        <taxon>Eukaryota</taxon>
        <taxon>Fungi</taxon>
        <taxon>Dikarya</taxon>
        <taxon>Ascomycota</taxon>
        <taxon>Pezizomycotina</taxon>
        <taxon>Dothideomycetes</taxon>
        <taxon>Pleosporomycetidae</taxon>
        <taxon>Pleosporales</taxon>
        <taxon>Pleosporineae</taxon>
        <taxon>Pleosporaceae</taxon>
        <taxon>Alternaria</taxon>
        <taxon>Alternaria sect. Ulocladioides</taxon>
    </lineage>
</organism>
<sequence length="498" mass="57133">MANIPLHCNICPKKPTFSDVSHLLTHIASKGHLSNYYKVKVRSTNEEASRRLIETYDQWYAEWAVEELMSERMNQKDKRRTRARPTGMPLTFIPWYFRLLLTPRDAARPTPPLKIGAPVPRSVRRAAASNLLDPRLSDQQHTRIKLEQSPSPTPQPNGPVLRNRNTFAPYMQYWPTESRASSRSYTNPDYDTSSEYSDPSERRRPYRYTAAASCAIEDEPAEVADPMAVSESTKLKGVYWPGMDIFDSATLEMRRKRNQKKDSSVVEQLELNSQEVEATELIFTPLGTFKRQRRISCSESDEEDEIEIKAESPQPVHRRPALANLDANATRRSTRQSKQPVFPFLSRNQYDEDCSRSGYENSHKNRAPKRKRFDVFQDDDDVPFSQPSSMNYLTSGFTHQASPSPAPAFTSYKPFNDPFQYENKENIVPSFHQTGYSNFHGHQSNGYQYPAYSYGIGPDQQAFQYTSHLYNTTSAYQQQDQDDDDQRTITAPPSPSTS</sequence>
<feature type="region of interest" description="Disordered" evidence="1">
    <location>
        <begin position="131"/>
        <end position="163"/>
    </location>
</feature>
<evidence type="ECO:0000256" key="1">
    <source>
        <dbReference type="SAM" id="MobiDB-lite"/>
    </source>
</evidence>
<evidence type="ECO:0000313" key="4">
    <source>
        <dbReference type="Proteomes" id="UP000676310"/>
    </source>
</evidence>
<dbReference type="GeneID" id="67010685"/>
<accession>A0A8J2I4J4</accession>
<feature type="region of interest" description="Disordered" evidence="1">
    <location>
        <begin position="178"/>
        <end position="204"/>
    </location>
</feature>
<feature type="compositionally biased region" description="Basic and acidic residues" evidence="1">
    <location>
        <begin position="135"/>
        <end position="146"/>
    </location>
</feature>
<dbReference type="RefSeq" id="XP_043174086.1">
    <property type="nucleotide sequence ID" value="XM_043318151.1"/>
</dbReference>
<gene>
    <name evidence="3" type="ORF">ALTATR162_LOCUS10515</name>
    <name evidence="2" type="ORF">ALTATR162_LOCUS8228</name>
</gene>
<dbReference type="EMBL" id="CAJRGZ010000029">
    <property type="protein sequence ID" value="CAG5183305.1"/>
    <property type="molecule type" value="Genomic_DNA"/>
</dbReference>
<protein>
    <submittedName>
        <fullName evidence="2">Uncharacterized protein</fullName>
    </submittedName>
</protein>
<dbReference type="EMBL" id="CAJRGZ010000022">
    <property type="protein sequence ID" value="CAG5175874.1"/>
    <property type="molecule type" value="Genomic_DNA"/>
</dbReference>
<proteinExistence type="predicted"/>
<feature type="compositionally biased region" description="Polar residues" evidence="1">
    <location>
        <begin position="178"/>
        <end position="197"/>
    </location>
</feature>
<comment type="caution">
    <text evidence="2">The sequence shown here is derived from an EMBL/GenBank/DDBJ whole genome shotgun (WGS) entry which is preliminary data.</text>
</comment>
<dbReference type="AlphaFoldDB" id="A0A8J2I4J4"/>
<feature type="region of interest" description="Disordered" evidence="1">
    <location>
        <begin position="473"/>
        <end position="498"/>
    </location>
</feature>
<keyword evidence="4" id="KW-1185">Reference proteome</keyword>
<evidence type="ECO:0000313" key="2">
    <source>
        <dbReference type="EMBL" id="CAG5175874.1"/>
    </source>
</evidence>